<evidence type="ECO:0000313" key="1">
    <source>
        <dbReference type="EMBL" id="MBW87647.1"/>
    </source>
</evidence>
<name>A0A2P2J2J9_RHIMU</name>
<protein>
    <submittedName>
        <fullName evidence="1">Uncharacterized protein</fullName>
    </submittedName>
</protein>
<reference evidence="1" key="1">
    <citation type="submission" date="2018-02" db="EMBL/GenBank/DDBJ databases">
        <title>Rhizophora mucronata_Transcriptome.</title>
        <authorList>
            <person name="Meera S.P."/>
            <person name="Sreeshan A."/>
            <person name="Augustine A."/>
        </authorList>
    </citation>
    <scope>NUCLEOTIDE SEQUENCE</scope>
    <source>
        <tissue evidence="1">Leaf</tissue>
    </source>
</reference>
<accession>A0A2P2J2J9</accession>
<proteinExistence type="predicted"/>
<organism evidence="1">
    <name type="scientific">Rhizophora mucronata</name>
    <name type="common">Asiatic mangrove</name>
    <dbReference type="NCBI Taxonomy" id="61149"/>
    <lineage>
        <taxon>Eukaryota</taxon>
        <taxon>Viridiplantae</taxon>
        <taxon>Streptophyta</taxon>
        <taxon>Embryophyta</taxon>
        <taxon>Tracheophyta</taxon>
        <taxon>Spermatophyta</taxon>
        <taxon>Magnoliopsida</taxon>
        <taxon>eudicotyledons</taxon>
        <taxon>Gunneridae</taxon>
        <taxon>Pentapetalae</taxon>
        <taxon>rosids</taxon>
        <taxon>fabids</taxon>
        <taxon>Malpighiales</taxon>
        <taxon>Rhizophoraceae</taxon>
        <taxon>Rhizophora</taxon>
    </lineage>
</organism>
<dbReference type="EMBL" id="GGEC01007164">
    <property type="protein sequence ID" value="MBW87647.1"/>
    <property type="molecule type" value="Transcribed_RNA"/>
</dbReference>
<sequence>MFTKFLDYLFFLCSHTLSCTNGL</sequence>
<dbReference type="AlphaFoldDB" id="A0A2P2J2J9"/>